<keyword evidence="4" id="KW-0479">Metal-binding</keyword>
<dbReference type="Pfam" id="PF13499">
    <property type="entry name" value="EF-hand_7"/>
    <property type="match status" value="1"/>
</dbReference>
<dbReference type="InterPro" id="IPR002048">
    <property type="entry name" value="EF_hand_dom"/>
</dbReference>
<comment type="similarity">
    <text evidence="3 4">Belongs to the calcineurin regulatory subunit family.</text>
</comment>
<comment type="function">
    <text evidence="4">Acts as a calcium sensor. CBL proteins interact with CIPK serine-threonine protein kinases. Binding of a CBL protein to the regulatory NAF domain of a CIPK protein lead to the activation of the kinase in a calcium-dependent manner.</text>
</comment>
<reference evidence="6 7" key="1">
    <citation type="submission" date="2024-01" db="EMBL/GenBank/DDBJ databases">
        <title>The genomes of 5 underutilized Papilionoideae crops provide insights into root nodulation and disease resistance.</title>
        <authorList>
            <person name="Yuan L."/>
        </authorList>
    </citation>
    <scope>NUCLEOTIDE SEQUENCE [LARGE SCALE GENOMIC DNA]</scope>
    <source>
        <strain evidence="6">LY-2023</strain>
        <tissue evidence="6">Leaf</tissue>
    </source>
</reference>
<dbReference type="SUPFAM" id="SSF47473">
    <property type="entry name" value="EF-hand"/>
    <property type="match status" value="1"/>
</dbReference>
<proteinExistence type="inferred from homology"/>
<keyword evidence="7" id="KW-1185">Reference proteome</keyword>
<dbReference type="InterPro" id="IPR011992">
    <property type="entry name" value="EF-hand-dom_pair"/>
</dbReference>
<comment type="subcellular location">
    <subcellularLocation>
        <location evidence="4">Membrane</location>
    </subcellularLocation>
</comment>
<name>A0AAN9ETG1_CLITE</name>
<dbReference type="Pfam" id="PF13202">
    <property type="entry name" value="EF-hand_5"/>
    <property type="match status" value="1"/>
</dbReference>
<organism evidence="6 7">
    <name type="scientific">Clitoria ternatea</name>
    <name type="common">Butterfly pea</name>
    <dbReference type="NCBI Taxonomy" id="43366"/>
    <lineage>
        <taxon>Eukaryota</taxon>
        <taxon>Viridiplantae</taxon>
        <taxon>Streptophyta</taxon>
        <taxon>Embryophyta</taxon>
        <taxon>Tracheophyta</taxon>
        <taxon>Spermatophyta</taxon>
        <taxon>Magnoliopsida</taxon>
        <taxon>eudicotyledons</taxon>
        <taxon>Gunneridae</taxon>
        <taxon>Pentapetalae</taxon>
        <taxon>rosids</taxon>
        <taxon>fabids</taxon>
        <taxon>Fabales</taxon>
        <taxon>Fabaceae</taxon>
        <taxon>Papilionoideae</taxon>
        <taxon>50 kb inversion clade</taxon>
        <taxon>NPAAA clade</taxon>
        <taxon>indigoferoid/millettioid clade</taxon>
        <taxon>Phaseoleae</taxon>
        <taxon>Clitoria</taxon>
    </lineage>
</organism>
<dbReference type="PROSITE" id="PS00018">
    <property type="entry name" value="EF_HAND_1"/>
    <property type="match status" value="1"/>
</dbReference>
<dbReference type="GO" id="GO:0019722">
    <property type="term" value="P:calcium-mediated signaling"/>
    <property type="evidence" value="ECO:0007669"/>
    <property type="project" value="UniProtKB-UniRule"/>
</dbReference>
<dbReference type="CDD" id="cd00051">
    <property type="entry name" value="EFh"/>
    <property type="match status" value="1"/>
</dbReference>
<dbReference type="AlphaFoldDB" id="A0AAN9ETG1"/>
<dbReference type="Gene3D" id="1.10.238.10">
    <property type="entry name" value="EF-hand"/>
    <property type="match status" value="1"/>
</dbReference>
<dbReference type="InterPro" id="IPR045198">
    <property type="entry name" value="CNBL1-10"/>
</dbReference>
<evidence type="ECO:0000259" key="5">
    <source>
        <dbReference type="PROSITE" id="PS50222"/>
    </source>
</evidence>
<dbReference type="PANTHER" id="PTHR23056">
    <property type="entry name" value="CALCINEURIN B"/>
    <property type="match status" value="1"/>
</dbReference>
<evidence type="ECO:0000256" key="1">
    <source>
        <dbReference type="ARBA" id="ARBA00022737"/>
    </source>
</evidence>
<dbReference type="InterPro" id="IPR018247">
    <property type="entry name" value="EF_Hand_1_Ca_BS"/>
</dbReference>
<sequence>MGCFNSKSSKEVPRQENIRALASRTAFTISEVQALFELFKSISSSVVDDGLINMEEFQLAIFKIRRKENIFAHRIFHLFDVKGKGVIDFEDFVRSLHVFHPNAPTEDKIAFSFRLYDLKDSGYIERNEVKQMLVALLSESEMKLADEVIETILDKTFLEADINQDGRIDKDEWQKFVTSNPALLNIMTLPYLRDITITFPSFIFNSTVDEVVA</sequence>
<keyword evidence="4" id="KW-0472">Membrane</keyword>
<dbReference type="SMART" id="SM00054">
    <property type="entry name" value="EFh"/>
    <property type="match status" value="3"/>
</dbReference>
<dbReference type="Proteomes" id="UP001359559">
    <property type="component" value="Unassembled WGS sequence"/>
</dbReference>
<evidence type="ECO:0000313" key="7">
    <source>
        <dbReference type="Proteomes" id="UP001359559"/>
    </source>
</evidence>
<evidence type="ECO:0000256" key="4">
    <source>
        <dbReference type="RuleBase" id="RU369080"/>
    </source>
</evidence>
<gene>
    <name evidence="6" type="ORF">RJT34_30960</name>
</gene>
<evidence type="ECO:0000256" key="3">
    <source>
        <dbReference type="ARBA" id="ARBA00023774"/>
    </source>
</evidence>
<dbReference type="GO" id="GO:0019900">
    <property type="term" value="F:kinase binding"/>
    <property type="evidence" value="ECO:0007669"/>
    <property type="project" value="UniProtKB-UniRule"/>
</dbReference>
<dbReference type="EMBL" id="JAYKXN010000008">
    <property type="protein sequence ID" value="KAK7263372.1"/>
    <property type="molecule type" value="Genomic_DNA"/>
</dbReference>
<dbReference type="FunFam" id="1.10.238.10:FF:000073">
    <property type="entry name" value="calcineurin B-like protein 3"/>
    <property type="match status" value="1"/>
</dbReference>
<evidence type="ECO:0000256" key="2">
    <source>
        <dbReference type="ARBA" id="ARBA00022837"/>
    </source>
</evidence>
<dbReference type="GO" id="GO:0016020">
    <property type="term" value="C:membrane"/>
    <property type="evidence" value="ECO:0007669"/>
    <property type="project" value="UniProtKB-SubCell"/>
</dbReference>
<dbReference type="PRINTS" id="PR00450">
    <property type="entry name" value="RECOVERIN"/>
</dbReference>
<feature type="domain" description="EF-hand" evidence="5">
    <location>
        <begin position="148"/>
        <end position="183"/>
    </location>
</feature>
<dbReference type="PANTHER" id="PTHR23056:SF44">
    <property type="entry name" value="CALCINEURIN B-LIKE PROTEIN 1"/>
    <property type="match status" value="1"/>
</dbReference>
<accession>A0AAN9ETG1</accession>
<evidence type="ECO:0000313" key="6">
    <source>
        <dbReference type="EMBL" id="KAK7263372.1"/>
    </source>
</evidence>
<keyword evidence="1 4" id="KW-0677">Repeat</keyword>
<comment type="caution">
    <text evidence="6">The sequence shown here is derived from an EMBL/GenBank/DDBJ whole genome shotgun (WGS) entry which is preliminary data.</text>
</comment>
<feature type="domain" description="EF-hand" evidence="5">
    <location>
        <begin position="104"/>
        <end position="139"/>
    </location>
</feature>
<keyword evidence="2 4" id="KW-0106">Calcium</keyword>
<dbReference type="GO" id="GO:0005509">
    <property type="term" value="F:calcium ion binding"/>
    <property type="evidence" value="ECO:0007669"/>
    <property type="project" value="UniProtKB-UniRule"/>
</dbReference>
<feature type="domain" description="EF-hand" evidence="5">
    <location>
        <begin position="67"/>
        <end position="102"/>
    </location>
</feature>
<dbReference type="PROSITE" id="PS50222">
    <property type="entry name" value="EF_HAND_2"/>
    <property type="match status" value="3"/>
</dbReference>
<protein>
    <recommendedName>
        <fullName evidence="4">Calcineurin B-like protein</fullName>
    </recommendedName>
</protein>
<comment type="subunit">
    <text evidence="4">Homodimer. Interacts with CIPK.</text>
</comment>